<gene>
    <name evidence="2" type="ORF">KOR42_53250</name>
</gene>
<evidence type="ECO:0000313" key="2">
    <source>
        <dbReference type="EMBL" id="TWT35001.1"/>
    </source>
</evidence>
<dbReference type="Proteomes" id="UP000317243">
    <property type="component" value="Unassembled WGS sequence"/>
</dbReference>
<organism evidence="2 3">
    <name type="scientific">Thalassoglobus neptunius</name>
    <dbReference type="NCBI Taxonomy" id="1938619"/>
    <lineage>
        <taxon>Bacteria</taxon>
        <taxon>Pseudomonadati</taxon>
        <taxon>Planctomycetota</taxon>
        <taxon>Planctomycetia</taxon>
        <taxon>Planctomycetales</taxon>
        <taxon>Planctomycetaceae</taxon>
        <taxon>Thalassoglobus</taxon>
    </lineage>
</organism>
<evidence type="ECO:0000256" key="1">
    <source>
        <dbReference type="SAM" id="MobiDB-lite"/>
    </source>
</evidence>
<name>A0A5C5V9P0_9PLAN</name>
<feature type="compositionally biased region" description="Polar residues" evidence="1">
    <location>
        <begin position="131"/>
        <end position="150"/>
    </location>
</feature>
<evidence type="ECO:0000313" key="3">
    <source>
        <dbReference type="Proteomes" id="UP000317243"/>
    </source>
</evidence>
<feature type="region of interest" description="Disordered" evidence="1">
    <location>
        <begin position="75"/>
        <end position="156"/>
    </location>
</feature>
<reference evidence="2 3" key="1">
    <citation type="submission" date="2019-02" db="EMBL/GenBank/DDBJ databases">
        <title>Deep-cultivation of Planctomycetes and their phenomic and genomic characterization uncovers novel biology.</title>
        <authorList>
            <person name="Wiegand S."/>
            <person name="Jogler M."/>
            <person name="Boedeker C."/>
            <person name="Pinto D."/>
            <person name="Vollmers J."/>
            <person name="Rivas-Marin E."/>
            <person name="Kohn T."/>
            <person name="Peeters S.H."/>
            <person name="Heuer A."/>
            <person name="Rast P."/>
            <person name="Oberbeckmann S."/>
            <person name="Bunk B."/>
            <person name="Jeske O."/>
            <person name="Meyerdierks A."/>
            <person name="Storesund J.E."/>
            <person name="Kallscheuer N."/>
            <person name="Luecker S."/>
            <person name="Lage O.M."/>
            <person name="Pohl T."/>
            <person name="Merkel B.J."/>
            <person name="Hornburger P."/>
            <person name="Mueller R.-W."/>
            <person name="Bruemmer F."/>
            <person name="Labrenz M."/>
            <person name="Spormann A.M."/>
            <person name="Op Den Camp H."/>
            <person name="Overmann J."/>
            <person name="Amann R."/>
            <person name="Jetten M.S.M."/>
            <person name="Mascher T."/>
            <person name="Medema M.H."/>
            <person name="Devos D.P."/>
            <person name="Kaster A.-K."/>
            <person name="Ovreas L."/>
            <person name="Rohde M."/>
            <person name="Galperin M.Y."/>
            <person name="Jogler C."/>
        </authorList>
    </citation>
    <scope>NUCLEOTIDE SEQUENCE [LARGE SCALE GENOMIC DNA]</scope>
    <source>
        <strain evidence="2 3">KOR42</strain>
    </source>
</reference>
<accession>A0A5C5V9P0</accession>
<dbReference type="EMBL" id="SIHI01000082">
    <property type="protein sequence ID" value="TWT35001.1"/>
    <property type="molecule type" value="Genomic_DNA"/>
</dbReference>
<dbReference type="RefSeq" id="WP_146512556.1">
    <property type="nucleotide sequence ID" value="NZ_SIHI01000082.1"/>
</dbReference>
<keyword evidence="3" id="KW-1185">Reference proteome</keyword>
<dbReference type="AlphaFoldDB" id="A0A5C5V9P0"/>
<feature type="compositionally biased region" description="Polar residues" evidence="1">
    <location>
        <begin position="75"/>
        <end position="114"/>
    </location>
</feature>
<proteinExistence type="predicted"/>
<sequence>MSSSSLRRLLSPFFSTLAIALTIPCHGLVAQEFVPFNVDSVATDSSEADWISLPSSQSVGDASSPTRREAIPVNRSTGWFSQTAQPGHNPVGQTESRSSSWNEQEAPSSGNFTLMRSRRPVRTESPAEVKSVTNEASSGTDDPNLESPQLKSPPGRQLVPVVEDKTQFEFPAASFEAGGFKSLENPIEEATTQEAPSKVHFDQQVTPVAAVNESQAAKPSASLITLWKAQR</sequence>
<protein>
    <submittedName>
        <fullName evidence="2">Uncharacterized protein</fullName>
    </submittedName>
</protein>
<comment type="caution">
    <text evidence="2">The sequence shown here is derived from an EMBL/GenBank/DDBJ whole genome shotgun (WGS) entry which is preliminary data.</text>
</comment>